<organism evidence="1 2">
    <name type="scientific">Reyranella humidisoli</name>
    <dbReference type="NCBI Taxonomy" id="2849149"/>
    <lineage>
        <taxon>Bacteria</taxon>
        <taxon>Pseudomonadati</taxon>
        <taxon>Pseudomonadota</taxon>
        <taxon>Alphaproteobacteria</taxon>
        <taxon>Hyphomicrobiales</taxon>
        <taxon>Reyranellaceae</taxon>
        <taxon>Reyranella</taxon>
    </lineage>
</organism>
<dbReference type="Proteomes" id="UP000727907">
    <property type="component" value="Unassembled WGS sequence"/>
</dbReference>
<keyword evidence="2" id="KW-1185">Reference proteome</keyword>
<proteinExistence type="predicted"/>
<evidence type="ECO:0000313" key="2">
    <source>
        <dbReference type="Proteomes" id="UP000727907"/>
    </source>
</evidence>
<evidence type="ECO:0000313" key="1">
    <source>
        <dbReference type="EMBL" id="MBU8875481.1"/>
    </source>
</evidence>
<dbReference type="EMBL" id="JAHOPB010000001">
    <property type="protein sequence ID" value="MBU8875481.1"/>
    <property type="molecule type" value="Genomic_DNA"/>
</dbReference>
<gene>
    <name evidence="1" type="ORF">KQ910_17025</name>
</gene>
<comment type="caution">
    <text evidence="1">The sequence shown here is derived from an EMBL/GenBank/DDBJ whole genome shotgun (WGS) entry which is preliminary data.</text>
</comment>
<sequence length="61" mass="7713">MQRLLDTRFPEGWEERVRILTSPAKTWRERNGRFREMMVTREIYERERKRPANNENWSFVR</sequence>
<protein>
    <submittedName>
        <fullName evidence="1">Uncharacterized protein</fullName>
    </submittedName>
</protein>
<accession>A0ABS6IMC3</accession>
<dbReference type="RefSeq" id="WP_216962785.1">
    <property type="nucleotide sequence ID" value="NZ_JAHOPB010000001.1"/>
</dbReference>
<reference evidence="1 2" key="1">
    <citation type="submission" date="2021-06" db="EMBL/GenBank/DDBJ databases">
        <authorList>
            <person name="Lee D.H."/>
        </authorList>
    </citation>
    <scope>NUCLEOTIDE SEQUENCE [LARGE SCALE GENOMIC DNA]</scope>
    <source>
        <strain evidence="1 2">MMS21-HV4-11</strain>
    </source>
</reference>
<name>A0ABS6IMC3_9HYPH</name>